<dbReference type="EMBL" id="VITR01000006">
    <property type="protein sequence ID" value="TWB42618.1"/>
    <property type="molecule type" value="Genomic_DNA"/>
</dbReference>
<proteinExistence type="predicted"/>
<accession>A0A560H8I9</accession>
<comment type="caution">
    <text evidence="1">The sequence shown here is derived from an EMBL/GenBank/DDBJ whole genome shotgun (WGS) entry which is preliminary data.</text>
</comment>
<name>A0A560H8I9_9PROT</name>
<dbReference type="AlphaFoldDB" id="A0A560H8I9"/>
<dbReference type="Proteomes" id="UP000315751">
    <property type="component" value="Unassembled WGS sequence"/>
</dbReference>
<keyword evidence="2" id="KW-1185">Reference proteome</keyword>
<reference evidence="1 2" key="1">
    <citation type="submission" date="2019-06" db="EMBL/GenBank/DDBJ databases">
        <title>Genomic Encyclopedia of Type Strains, Phase IV (KMG-V): Genome sequencing to study the core and pangenomes of soil and plant-associated prokaryotes.</title>
        <authorList>
            <person name="Whitman W."/>
        </authorList>
    </citation>
    <scope>NUCLEOTIDE SEQUENCE [LARGE SCALE GENOMIC DNA]</scope>
    <source>
        <strain evidence="1 2">BR 11622</strain>
    </source>
</reference>
<evidence type="ECO:0000313" key="2">
    <source>
        <dbReference type="Proteomes" id="UP000315751"/>
    </source>
</evidence>
<gene>
    <name evidence="1" type="ORF">FBZ90_106218</name>
</gene>
<evidence type="ECO:0000313" key="1">
    <source>
        <dbReference type="EMBL" id="TWB42618.1"/>
    </source>
</evidence>
<dbReference type="RefSeq" id="WP_145732383.1">
    <property type="nucleotide sequence ID" value="NZ_VITR01000006.1"/>
</dbReference>
<protein>
    <submittedName>
        <fullName evidence="1">Uncharacterized protein</fullName>
    </submittedName>
</protein>
<sequence length="242" mass="26786">MEYDELFDFWAHVGPSDRIHPADAPVLARLDEGNQNWNEQHPAPKQVDGLDLRCLPLPFMGPLRTAPVVFLVLSPGLEDADVEEAASKSGPHRYHLMRQGNQPLPLKGEIGGAWKWWKARTARLGDPMMLRHHVAFLDIGAYHSKKAPDRQTLAALPSSRMAIDWAQQVLFPQAVKGERVVVCLRAARMWGLRRNRCHGSLFVPETPQSGHLGQGEIANAAVAAIKAILAKKEPTNGEAGRK</sequence>
<organism evidence="1 2">
    <name type="scientific">Nitrospirillum amazonense</name>
    <dbReference type="NCBI Taxonomy" id="28077"/>
    <lineage>
        <taxon>Bacteria</taxon>
        <taxon>Pseudomonadati</taxon>
        <taxon>Pseudomonadota</taxon>
        <taxon>Alphaproteobacteria</taxon>
        <taxon>Rhodospirillales</taxon>
        <taxon>Azospirillaceae</taxon>
        <taxon>Nitrospirillum</taxon>
    </lineage>
</organism>
<dbReference type="OrthoDB" id="8265140at2"/>